<dbReference type="PATRIC" id="fig|148814.8.peg.56"/>
<evidence type="ECO:0000313" key="3">
    <source>
        <dbReference type="Proteomes" id="UP000037778"/>
    </source>
</evidence>
<organism evidence="2 3">
    <name type="scientific">Apilactobacillus kunkeei</name>
    <dbReference type="NCBI Taxonomy" id="148814"/>
    <lineage>
        <taxon>Bacteria</taxon>
        <taxon>Bacillati</taxon>
        <taxon>Bacillota</taxon>
        <taxon>Bacilli</taxon>
        <taxon>Lactobacillales</taxon>
        <taxon>Lactobacillaceae</taxon>
        <taxon>Apilactobacillus</taxon>
    </lineage>
</organism>
<feature type="transmembrane region" description="Helical" evidence="1">
    <location>
        <begin position="211"/>
        <end position="237"/>
    </location>
</feature>
<feature type="transmembrane region" description="Helical" evidence="1">
    <location>
        <begin position="21"/>
        <end position="39"/>
    </location>
</feature>
<keyword evidence="3" id="KW-1185">Reference proteome</keyword>
<sequence length="265" mass="30617">MYNRAEQKQEVKGLIRGHQRFFFILFLPFLLTYIAYNVLANQVSFNSALKVDATNVTTNITSNDAVNSVATFIFIILSSIFLLGAIYTAFNVLRGQDDFQNPLRKSLTFIDDQRLFWGTTWTWILRSILLSLWSLLFIPGFLFMILLPNALGLSLSIAEFIAVFVWLVVKSFAYNQALWVYRDARLENKPVSAYTAIMTSQDIMKGYKVDFLVLQLSFIGWMILVAITSGIVGIYVFPYYYITQVKFYEFVKEQFKQKHTALEVE</sequence>
<feature type="transmembrane region" description="Helical" evidence="1">
    <location>
        <begin position="151"/>
        <end position="169"/>
    </location>
</feature>
<name>A0A0M9DD79_9LACO</name>
<dbReference type="EMBL" id="JXCY01000001">
    <property type="protein sequence ID" value="KOY77683.1"/>
    <property type="molecule type" value="Genomic_DNA"/>
</dbReference>
<evidence type="ECO:0000313" key="2">
    <source>
        <dbReference type="EMBL" id="KOY77683.1"/>
    </source>
</evidence>
<dbReference type="PANTHER" id="PTHR40076">
    <property type="entry name" value="MEMBRANE PROTEIN-RELATED"/>
    <property type="match status" value="1"/>
</dbReference>
<accession>A0A0M9DD79</accession>
<reference evidence="2 3" key="1">
    <citation type="journal article" date="2015" name="Genome Biol. Evol.">
        <title>Functionally Structured Genomes in Lactobacillus kunkeei Colonizing the Honey Crop and Food Products of Honeybees and Stingless Bees.</title>
        <authorList>
            <person name="Tamarit D."/>
            <person name="Ellegaard K.M."/>
            <person name="Wikander J."/>
            <person name="Olofsson T."/>
            <person name="Vasquez A."/>
            <person name="Andersson S.G."/>
        </authorList>
    </citation>
    <scope>NUCLEOTIDE SEQUENCE [LARGE SCALE GENOMIC DNA]</scope>
    <source>
        <strain evidence="2 3">LAko</strain>
    </source>
</reference>
<gene>
    <name evidence="2" type="ORF">RZ71_05190</name>
</gene>
<dbReference type="AlphaFoldDB" id="A0A0M9DD79"/>
<proteinExistence type="predicted"/>
<keyword evidence="1" id="KW-0812">Transmembrane</keyword>
<keyword evidence="1" id="KW-0472">Membrane</keyword>
<evidence type="ECO:0008006" key="4">
    <source>
        <dbReference type="Google" id="ProtNLM"/>
    </source>
</evidence>
<dbReference type="RefSeq" id="WP_053791284.1">
    <property type="nucleotide sequence ID" value="NZ_JXCY01000001.1"/>
</dbReference>
<protein>
    <recommendedName>
        <fullName evidence="4">Integral membrane protein</fullName>
    </recommendedName>
</protein>
<evidence type="ECO:0000256" key="1">
    <source>
        <dbReference type="SAM" id="Phobius"/>
    </source>
</evidence>
<dbReference type="Pfam" id="PF06161">
    <property type="entry name" value="DUF975"/>
    <property type="match status" value="1"/>
</dbReference>
<keyword evidence="1" id="KW-1133">Transmembrane helix</keyword>
<dbReference type="PANTHER" id="PTHR40076:SF1">
    <property type="entry name" value="MEMBRANE PROTEIN"/>
    <property type="match status" value="1"/>
</dbReference>
<comment type="caution">
    <text evidence="2">The sequence shown here is derived from an EMBL/GenBank/DDBJ whole genome shotgun (WGS) entry which is preliminary data.</text>
</comment>
<dbReference type="Proteomes" id="UP000037778">
    <property type="component" value="Unassembled WGS sequence"/>
</dbReference>
<feature type="transmembrane region" description="Helical" evidence="1">
    <location>
        <begin position="123"/>
        <end position="145"/>
    </location>
</feature>
<feature type="transmembrane region" description="Helical" evidence="1">
    <location>
        <begin position="69"/>
        <end position="90"/>
    </location>
</feature>
<dbReference type="InterPro" id="IPR010380">
    <property type="entry name" value="DUF975"/>
</dbReference>